<proteinExistence type="predicted"/>
<dbReference type="Proteomes" id="UP000663720">
    <property type="component" value="Chromosome"/>
</dbReference>
<dbReference type="EMBL" id="CP061799">
    <property type="protein sequence ID" value="QTA80231.1"/>
    <property type="molecule type" value="Genomic_DNA"/>
</dbReference>
<keyword evidence="3" id="KW-1185">Reference proteome</keyword>
<reference evidence="2" key="1">
    <citation type="journal article" date="2021" name="Microb. Physiol.">
        <title>Proteogenomic Insights into the Physiology of Marine, Sulfate-Reducing, Filamentous Desulfonema limicola and Desulfonema magnum.</title>
        <authorList>
            <person name="Schnaars V."/>
            <person name="Wohlbrand L."/>
            <person name="Scheve S."/>
            <person name="Hinrichs C."/>
            <person name="Reinhardt R."/>
            <person name="Rabus R."/>
        </authorList>
    </citation>
    <scope>NUCLEOTIDE SEQUENCE</scope>
    <source>
        <strain evidence="2">5ac10</strain>
    </source>
</reference>
<keyword evidence="1" id="KW-1133">Transmembrane helix</keyword>
<protein>
    <submittedName>
        <fullName evidence="2">Uncharacterized protein</fullName>
    </submittedName>
</protein>
<keyword evidence="1" id="KW-0472">Membrane</keyword>
<evidence type="ECO:0000313" key="2">
    <source>
        <dbReference type="EMBL" id="QTA80231.1"/>
    </source>
</evidence>
<gene>
    <name evidence="2" type="ORF">dnl_25270</name>
</gene>
<evidence type="ECO:0000256" key="1">
    <source>
        <dbReference type="SAM" id="Phobius"/>
    </source>
</evidence>
<accession>A0A975GGE4</accession>
<sequence length="47" mass="5429">MSSCQSLRVNPQVIYGLILIYNSRLFIVMDINSGMPFCQERVVFFKA</sequence>
<keyword evidence="1" id="KW-0812">Transmembrane</keyword>
<dbReference type="AlphaFoldDB" id="A0A975GGE4"/>
<evidence type="ECO:0000313" key="3">
    <source>
        <dbReference type="Proteomes" id="UP000663720"/>
    </source>
</evidence>
<organism evidence="2 3">
    <name type="scientific">Desulfonema limicola</name>
    <dbReference type="NCBI Taxonomy" id="45656"/>
    <lineage>
        <taxon>Bacteria</taxon>
        <taxon>Pseudomonadati</taxon>
        <taxon>Thermodesulfobacteriota</taxon>
        <taxon>Desulfobacteria</taxon>
        <taxon>Desulfobacterales</taxon>
        <taxon>Desulfococcaceae</taxon>
        <taxon>Desulfonema</taxon>
    </lineage>
</organism>
<name>A0A975GGE4_9BACT</name>
<feature type="transmembrane region" description="Helical" evidence="1">
    <location>
        <begin position="12"/>
        <end position="31"/>
    </location>
</feature>
<dbReference type="KEGG" id="dli:dnl_25270"/>